<evidence type="ECO:0000313" key="3">
    <source>
        <dbReference type="EMBL" id="EAN80955.1"/>
    </source>
</evidence>
<dbReference type="PaxDb" id="353153-Q4CL03"/>
<dbReference type="KEGG" id="tcr:423205.10"/>
<gene>
    <name evidence="3" type="ORF">Tc00.1047053423205.10</name>
</gene>
<dbReference type="Proteomes" id="UP000002296">
    <property type="component" value="Unassembled WGS sequence"/>
</dbReference>
<sequence length="137" mass="14976">MSRRVFTSAVLLLLFVMMCCGSGAAPTEASNSGKRIIFQVNESFSDSWNESLVQAFHSFRAPSLAYVSGFVVATVEAHYKNSTDQKSCVSIAAKSMISSGGTWTNGTAVVFDHYDVKIDRLLSPLPLRMVIVMIQML</sequence>
<keyword evidence="1" id="KW-0732">Signal</keyword>
<dbReference type="InParanoid" id="Q4CL03"/>
<dbReference type="CDD" id="cd15482">
    <property type="entry name" value="Sialidase_non-viral"/>
    <property type="match status" value="1"/>
</dbReference>
<keyword evidence="4" id="KW-1185">Reference proteome</keyword>
<dbReference type="InterPro" id="IPR011040">
    <property type="entry name" value="Sialidase"/>
</dbReference>
<feature type="chain" id="PRO_5004235373" evidence="1">
    <location>
        <begin position="25"/>
        <end position="137"/>
    </location>
</feature>
<reference evidence="3 4" key="1">
    <citation type="journal article" date="2005" name="Science">
        <title>The genome sequence of Trypanosoma cruzi, etiologic agent of Chagas disease.</title>
        <authorList>
            <person name="El-Sayed N.M."/>
            <person name="Myler P.J."/>
            <person name="Bartholomeu D.C."/>
            <person name="Nilsson D."/>
            <person name="Aggarwal G."/>
            <person name="Tran A.N."/>
            <person name="Ghedin E."/>
            <person name="Worthey E.A."/>
            <person name="Delcher A.L."/>
            <person name="Blandin G."/>
            <person name="Westenberger S.J."/>
            <person name="Caler E."/>
            <person name="Cerqueira G.C."/>
            <person name="Branche C."/>
            <person name="Haas B."/>
            <person name="Anupama A."/>
            <person name="Arner E."/>
            <person name="Aslund L."/>
            <person name="Attipoe P."/>
            <person name="Bontempi E."/>
            <person name="Bringaud F."/>
            <person name="Burton P."/>
            <person name="Cadag E."/>
            <person name="Campbell D.A."/>
            <person name="Carrington M."/>
            <person name="Crabtree J."/>
            <person name="Darban H."/>
            <person name="da Silveira J.F."/>
            <person name="de Jong P."/>
            <person name="Edwards K."/>
            <person name="Englund P.T."/>
            <person name="Fazelina G."/>
            <person name="Feldblyum T."/>
            <person name="Ferella M."/>
            <person name="Frasch A.C."/>
            <person name="Gull K."/>
            <person name="Horn D."/>
            <person name="Hou L."/>
            <person name="Huang Y."/>
            <person name="Kindlund E."/>
            <person name="Klingbeil M."/>
            <person name="Kluge S."/>
            <person name="Koo H."/>
            <person name="Lacerda D."/>
            <person name="Levin M.J."/>
            <person name="Lorenzi H."/>
            <person name="Louie T."/>
            <person name="Machado C.R."/>
            <person name="McCulloch R."/>
            <person name="McKenna A."/>
            <person name="Mizuno Y."/>
            <person name="Mottram J.C."/>
            <person name="Nelson S."/>
            <person name="Ochaya S."/>
            <person name="Osoegawa K."/>
            <person name="Pai G."/>
            <person name="Parsons M."/>
            <person name="Pentony M."/>
            <person name="Pettersson U."/>
            <person name="Pop M."/>
            <person name="Ramirez J.L."/>
            <person name="Rinta J."/>
            <person name="Robertson L."/>
            <person name="Salzberg S.L."/>
            <person name="Sanchez D.O."/>
            <person name="Seyler A."/>
            <person name="Sharma R."/>
            <person name="Shetty J."/>
            <person name="Simpson A.J."/>
            <person name="Sisk E."/>
            <person name="Tammi M.T."/>
            <person name="Tarleton R."/>
            <person name="Teixeira S."/>
            <person name="Van Aken S."/>
            <person name="Vogt C."/>
            <person name="Ward P.N."/>
            <person name="Wickstead B."/>
            <person name="Wortman J."/>
            <person name="White O."/>
            <person name="Fraser C.M."/>
            <person name="Stuart K.D."/>
            <person name="Andersson B."/>
        </authorList>
    </citation>
    <scope>NUCLEOTIDE SEQUENCE [LARGE SCALE GENOMIC DNA]</scope>
    <source>
        <strain evidence="3 4">CL Brener</strain>
    </source>
</reference>
<accession>Q4CL03</accession>
<evidence type="ECO:0000259" key="2">
    <source>
        <dbReference type="Pfam" id="PF13859"/>
    </source>
</evidence>
<name>Q4CL03_TRYCC</name>
<evidence type="ECO:0000256" key="1">
    <source>
        <dbReference type="SAM" id="SignalP"/>
    </source>
</evidence>
<proteinExistence type="predicted"/>
<dbReference type="Gene3D" id="2.120.10.10">
    <property type="match status" value="1"/>
</dbReference>
<dbReference type="GeneID" id="3531637"/>
<organism evidence="3 4">
    <name type="scientific">Trypanosoma cruzi (strain CL Brener)</name>
    <dbReference type="NCBI Taxonomy" id="353153"/>
    <lineage>
        <taxon>Eukaryota</taxon>
        <taxon>Discoba</taxon>
        <taxon>Euglenozoa</taxon>
        <taxon>Kinetoplastea</taxon>
        <taxon>Metakinetoplastina</taxon>
        <taxon>Trypanosomatida</taxon>
        <taxon>Trypanosomatidae</taxon>
        <taxon>Trypanosoma</taxon>
        <taxon>Schizotrypanum</taxon>
    </lineage>
</organism>
<dbReference type="InterPro" id="IPR036278">
    <property type="entry name" value="Sialidase_sf"/>
</dbReference>
<dbReference type="EMBL" id="AAHK01005491">
    <property type="protein sequence ID" value="EAN80955.1"/>
    <property type="molecule type" value="Genomic_DNA"/>
</dbReference>
<evidence type="ECO:0000313" key="4">
    <source>
        <dbReference type="Proteomes" id="UP000002296"/>
    </source>
</evidence>
<dbReference type="Pfam" id="PF13859">
    <property type="entry name" value="BNR_3"/>
    <property type="match status" value="1"/>
</dbReference>
<feature type="domain" description="Sialidase" evidence="2">
    <location>
        <begin position="61"/>
        <end position="113"/>
    </location>
</feature>
<feature type="signal peptide" evidence="1">
    <location>
        <begin position="1"/>
        <end position="24"/>
    </location>
</feature>
<dbReference type="AlphaFoldDB" id="Q4CL03"/>
<dbReference type="SUPFAM" id="SSF50939">
    <property type="entry name" value="Sialidases"/>
    <property type="match status" value="1"/>
</dbReference>
<comment type="caution">
    <text evidence="3">The sequence shown here is derived from an EMBL/GenBank/DDBJ whole genome shotgun (WGS) entry which is preliminary data.</text>
</comment>
<protein>
    <submittedName>
        <fullName evidence="3">Trans-sialidase, putative</fullName>
    </submittedName>
</protein>
<dbReference type="RefSeq" id="XP_802401.1">
    <property type="nucleotide sequence ID" value="XM_797308.1"/>
</dbReference>
<feature type="non-terminal residue" evidence="3">
    <location>
        <position position="137"/>
    </location>
</feature>